<organism evidence="6 7">
    <name type="scientific">Arenimonas maotaiensis</name>
    <dbReference type="NCBI Taxonomy" id="1446479"/>
    <lineage>
        <taxon>Bacteria</taxon>
        <taxon>Pseudomonadati</taxon>
        <taxon>Pseudomonadota</taxon>
        <taxon>Gammaproteobacteria</taxon>
        <taxon>Lysobacterales</taxon>
        <taxon>Lysobacteraceae</taxon>
        <taxon>Arenimonas</taxon>
    </lineage>
</organism>
<evidence type="ECO:0000256" key="1">
    <source>
        <dbReference type="ARBA" id="ARBA00023015"/>
    </source>
</evidence>
<evidence type="ECO:0000313" key="6">
    <source>
        <dbReference type="EMBL" id="GGF93379.1"/>
    </source>
</evidence>
<feature type="domain" description="HTH tetR-type" evidence="5">
    <location>
        <begin position="11"/>
        <end position="71"/>
    </location>
</feature>
<dbReference type="SUPFAM" id="SSF46689">
    <property type="entry name" value="Homeodomain-like"/>
    <property type="match status" value="1"/>
</dbReference>
<dbReference type="Gene3D" id="1.10.357.10">
    <property type="entry name" value="Tetracycline Repressor, domain 2"/>
    <property type="match status" value="1"/>
</dbReference>
<keyword evidence="2 4" id="KW-0238">DNA-binding</keyword>
<dbReference type="SUPFAM" id="SSF48498">
    <property type="entry name" value="Tetracyclin repressor-like, C-terminal domain"/>
    <property type="match status" value="1"/>
</dbReference>
<dbReference type="InterPro" id="IPR036271">
    <property type="entry name" value="Tet_transcr_reg_TetR-rel_C_sf"/>
</dbReference>
<accession>A0A917CQ31</accession>
<dbReference type="EMBL" id="BMFO01000002">
    <property type="protein sequence ID" value="GGF93379.1"/>
    <property type="molecule type" value="Genomic_DNA"/>
</dbReference>
<dbReference type="GO" id="GO:0000976">
    <property type="term" value="F:transcription cis-regulatory region binding"/>
    <property type="evidence" value="ECO:0007669"/>
    <property type="project" value="TreeGrafter"/>
</dbReference>
<keyword evidence="1" id="KW-0805">Transcription regulation</keyword>
<dbReference type="GO" id="GO:0003700">
    <property type="term" value="F:DNA-binding transcription factor activity"/>
    <property type="evidence" value="ECO:0007669"/>
    <property type="project" value="TreeGrafter"/>
</dbReference>
<feature type="DNA-binding region" description="H-T-H motif" evidence="4">
    <location>
        <begin position="34"/>
        <end position="53"/>
    </location>
</feature>
<dbReference type="InterPro" id="IPR050109">
    <property type="entry name" value="HTH-type_TetR-like_transc_reg"/>
</dbReference>
<reference evidence="6" key="2">
    <citation type="submission" date="2020-09" db="EMBL/GenBank/DDBJ databases">
        <authorList>
            <person name="Sun Q."/>
            <person name="Zhou Y."/>
        </authorList>
    </citation>
    <scope>NUCLEOTIDE SEQUENCE</scope>
    <source>
        <strain evidence="6">CGMCC 1.12726</strain>
    </source>
</reference>
<protein>
    <submittedName>
        <fullName evidence="6">TetR family transcriptional regulator</fullName>
    </submittedName>
</protein>
<reference evidence="6" key="1">
    <citation type="journal article" date="2014" name="Int. J. Syst. Evol. Microbiol.">
        <title>Complete genome sequence of Corynebacterium casei LMG S-19264T (=DSM 44701T), isolated from a smear-ripened cheese.</title>
        <authorList>
            <consortium name="US DOE Joint Genome Institute (JGI-PGF)"/>
            <person name="Walter F."/>
            <person name="Albersmeier A."/>
            <person name="Kalinowski J."/>
            <person name="Ruckert C."/>
        </authorList>
    </citation>
    <scope>NUCLEOTIDE SEQUENCE</scope>
    <source>
        <strain evidence="6">CGMCC 1.12726</strain>
    </source>
</reference>
<evidence type="ECO:0000256" key="4">
    <source>
        <dbReference type="PROSITE-ProRule" id="PRU00335"/>
    </source>
</evidence>
<dbReference type="AlphaFoldDB" id="A0A917CQ31"/>
<proteinExistence type="predicted"/>
<comment type="caution">
    <text evidence="6">The sequence shown here is derived from an EMBL/GenBank/DDBJ whole genome shotgun (WGS) entry which is preliminary data.</text>
</comment>
<sequence length="200" mass="22074">MKERSKNLSADQRRQVTVQAVLDIAAGQDPGDITTAAIAERMQVTQGALFRHFPSKDALWGSVMDWVAGQLLARTERAGAGLESPLAGVRAIFMAHIEFVSEHPGVPRMLFGVLQKPAASPARQMAQRLLEKYTERLCVLFERAKACGEASPDLDARIAALMFIGSIQGLVMQSMMLGDHRHIRRSADEVFELYLRGVRT</sequence>
<keyword evidence="3" id="KW-0804">Transcription</keyword>
<name>A0A917CQ31_9GAMM</name>
<evidence type="ECO:0000256" key="2">
    <source>
        <dbReference type="ARBA" id="ARBA00023125"/>
    </source>
</evidence>
<dbReference type="PROSITE" id="PS50977">
    <property type="entry name" value="HTH_TETR_2"/>
    <property type="match status" value="1"/>
</dbReference>
<gene>
    <name evidence="6" type="ORF">GCM10010960_14050</name>
</gene>
<evidence type="ECO:0000259" key="5">
    <source>
        <dbReference type="PROSITE" id="PS50977"/>
    </source>
</evidence>
<dbReference type="Pfam" id="PF16925">
    <property type="entry name" value="TetR_C_13"/>
    <property type="match status" value="1"/>
</dbReference>
<dbReference type="InterPro" id="IPR009057">
    <property type="entry name" value="Homeodomain-like_sf"/>
</dbReference>
<dbReference type="Proteomes" id="UP000632858">
    <property type="component" value="Unassembled WGS sequence"/>
</dbReference>
<dbReference type="PANTHER" id="PTHR30055:SF240">
    <property type="entry name" value="HTH-TYPE TRANSCRIPTIONAL REGULATOR ACRR"/>
    <property type="match status" value="1"/>
</dbReference>
<dbReference type="InterPro" id="IPR001647">
    <property type="entry name" value="HTH_TetR"/>
</dbReference>
<keyword evidence="7" id="KW-1185">Reference proteome</keyword>
<dbReference type="Pfam" id="PF00440">
    <property type="entry name" value="TetR_N"/>
    <property type="match status" value="1"/>
</dbReference>
<evidence type="ECO:0000313" key="7">
    <source>
        <dbReference type="Proteomes" id="UP000632858"/>
    </source>
</evidence>
<dbReference type="InterPro" id="IPR011075">
    <property type="entry name" value="TetR_C"/>
</dbReference>
<dbReference type="RefSeq" id="WP_188449257.1">
    <property type="nucleotide sequence ID" value="NZ_BMFO01000002.1"/>
</dbReference>
<evidence type="ECO:0000256" key="3">
    <source>
        <dbReference type="ARBA" id="ARBA00023163"/>
    </source>
</evidence>
<dbReference type="PANTHER" id="PTHR30055">
    <property type="entry name" value="HTH-TYPE TRANSCRIPTIONAL REGULATOR RUTR"/>
    <property type="match status" value="1"/>
</dbReference>